<evidence type="ECO:0000313" key="1">
    <source>
        <dbReference type="EMBL" id="KAH7969026.1"/>
    </source>
</evidence>
<reference evidence="1" key="1">
    <citation type="journal article" date="2020" name="Cell">
        <title>Large-Scale Comparative Analyses of Tick Genomes Elucidate Their Genetic Diversity and Vector Capacities.</title>
        <authorList>
            <consortium name="Tick Genome and Microbiome Consortium (TIGMIC)"/>
            <person name="Jia N."/>
            <person name="Wang J."/>
            <person name="Shi W."/>
            <person name="Du L."/>
            <person name="Sun Y."/>
            <person name="Zhan W."/>
            <person name="Jiang J.F."/>
            <person name="Wang Q."/>
            <person name="Zhang B."/>
            <person name="Ji P."/>
            <person name="Bell-Sakyi L."/>
            <person name="Cui X.M."/>
            <person name="Yuan T.T."/>
            <person name="Jiang B.G."/>
            <person name="Yang W.F."/>
            <person name="Lam T.T."/>
            <person name="Chang Q.C."/>
            <person name="Ding S.J."/>
            <person name="Wang X.J."/>
            <person name="Zhu J.G."/>
            <person name="Ruan X.D."/>
            <person name="Zhao L."/>
            <person name="Wei J.T."/>
            <person name="Ye R.Z."/>
            <person name="Que T.C."/>
            <person name="Du C.H."/>
            <person name="Zhou Y.H."/>
            <person name="Cheng J.X."/>
            <person name="Dai P.F."/>
            <person name="Guo W.B."/>
            <person name="Han X.H."/>
            <person name="Huang E.J."/>
            <person name="Li L.F."/>
            <person name="Wei W."/>
            <person name="Gao Y.C."/>
            <person name="Liu J.Z."/>
            <person name="Shao H.Z."/>
            <person name="Wang X."/>
            <person name="Wang C.C."/>
            <person name="Yang T.C."/>
            <person name="Huo Q.B."/>
            <person name="Li W."/>
            <person name="Chen H.Y."/>
            <person name="Chen S.E."/>
            <person name="Zhou L.G."/>
            <person name="Ni X.B."/>
            <person name="Tian J.H."/>
            <person name="Sheng Y."/>
            <person name="Liu T."/>
            <person name="Pan Y.S."/>
            <person name="Xia L.Y."/>
            <person name="Li J."/>
            <person name="Zhao F."/>
            <person name="Cao W.C."/>
        </authorList>
    </citation>
    <scope>NUCLEOTIDE SEQUENCE</scope>
    <source>
        <strain evidence="1">Rsan-2018</strain>
    </source>
</reference>
<keyword evidence="2" id="KW-1185">Reference proteome</keyword>
<protein>
    <submittedName>
        <fullName evidence="1">Uncharacterized protein</fullName>
    </submittedName>
</protein>
<sequence length="116" mass="13083">MNRAQEEDKVRLLGFMALHRATLKLVMVGSRSNRQRVAVPAAAAQRPFGLTQYQEYLYWTDLEGHSIERALKSTGANRSRLLGQLKYIDDLLVFHTSRQAGQCEAFVMTLLGANES</sequence>
<dbReference type="InterPro" id="IPR011042">
    <property type="entry name" value="6-blade_b-propeller_TolB-like"/>
</dbReference>
<reference evidence="1" key="2">
    <citation type="submission" date="2021-09" db="EMBL/GenBank/DDBJ databases">
        <authorList>
            <person name="Jia N."/>
            <person name="Wang J."/>
            <person name="Shi W."/>
            <person name="Du L."/>
            <person name="Sun Y."/>
            <person name="Zhan W."/>
            <person name="Jiang J."/>
            <person name="Wang Q."/>
            <person name="Zhang B."/>
            <person name="Ji P."/>
            <person name="Sakyi L.B."/>
            <person name="Cui X."/>
            <person name="Yuan T."/>
            <person name="Jiang B."/>
            <person name="Yang W."/>
            <person name="Lam T.T.-Y."/>
            <person name="Chang Q."/>
            <person name="Ding S."/>
            <person name="Wang X."/>
            <person name="Zhu J."/>
            <person name="Ruan X."/>
            <person name="Zhao L."/>
            <person name="Wei J."/>
            <person name="Que T."/>
            <person name="Du C."/>
            <person name="Cheng J."/>
            <person name="Dai P."/>
            <person name="Han X."/>
            <person name="Huang E."/>
            <person name="Gao Y."/>
            <person name="Liu J."/>
            <person name="Shao H."/>
            <person name="Ye R."/>
            <person name="Li L."/>
            <person name="Wei W."/>
            <person name="Wang X."/>
            <person name="Wang C."/>
            <person name="Huo Q."/>
            <person name="Li W."/>
            <person name="Guo W."/>
            <person name="Chen H."/>
            <person name="Chen S."/>
            <person name="Zhou L."/>
            <person name="Zhou L."/>
            <person name="Ni X."/>
            <person name="Tian J."/>
            <person name="Zhou Y."/>
            <person name="Sheng Y."/>
            <person name="Liu T."/>
            <person name="Pan Y."/>
            <person name="Xia L."/>
            <person name="Li J."/>
            <person name="Zhao F."/>
            <person name="Cao W."/>
        </authorList>
    </citation>
    <scope>NUCLEOTIDE SEQUENCE</scope>
    <source>
        <strain evidence="1">Rsan-2018</strain>
        <tissue evidence="1">Larvae</tissue>
    </source>
</reference>
<organism evidence="1 2">
    <name type="scientific">Rhipicephalus sanguineus</name>
    <name type="common">Brown dog tick</name>
    <name type="synonym">Ixodes sanguineus</name>
    <dbReference type="NCBI Taxonomy" id="34632"/>
    <lineage>
        <taxon>Eukaryota</taxon>
        <taxon>Metazoa</taxon>
        <taxon>Ecdysozoa</taxon>
        <taxon>Arthropoda</taxon>
        <taxon>Chelicerata</taxon>
        <taxon>Arachnida</taxon>
        <taxon>Acari</taxon>
        <taxon>Parasitiformes</taxon>
        <taxon>Ixodida</taxon>
        <taxon>Ixodoidea</taxon>
        <taxon>Ixodidae</taxon>
        <taxon>Rhipicephalinae</taxon>
        <taxon>Rhipicephalus</taxon>
        <taxon>Rhipicephalus</taxon>
    </lineage>
</organism>
<name>A0A9D4Q766_RHISA</name>
<dbReference type="EMBL" id="JABSTV010001248">
    <property type="protein sequence ID" value="KAH7969026.1"/>
    <property type="molecule type" value="Genomic_DNA"/>
</dbReference>
<dbReference type="Proteomes" id="UP000821837">
    <property type="component" value="Unassembled WGS sequence"/>
</dbReference>
<dbReference type="SUPFAM" id="SSF63825">
    <property type="entry name" value="YWTD domain"/>
    <property type="match status" value="1"/>
</dbReference>
<dbReference type="Gene3D" id="2.120.10.30">
    <property type="entry name" value="TolB, C-terminal domain"/>
    <property type="match status" value="1"/>
</dbReference>
<comment type="caution">
    <text evidence="1">The sequence shown here is derived from an EMBL/GenBank/DDBJ whole genome shotgun (WGS) entry which is preliminary data.</text>
</comment>
<proteinExistence type="predicted"/>
<gene>
    <name evidence="1" type="ORF">HPB52_013698</name>
</gene>
<accession>A0A9D4Q766</accession>
<dbReference type="AlphaFoldDB" id="A0A9D4Q766"/>
<evidence type="ECO:0000313" key="2">
    <source>
        <dbReference type="Proteomes" id="UP000821837"/>
    </source>
</evidence>